<protein>
    <submittedName>
        <fullName evidence="1">Uncharacterized protein</fullName>
    </submittedName>
</protein>
<evidence type="ECO:0000313" key="2">
    <source>
        <dbReference type="EMBL" id="QOY31856.1"/>
    </source>
</evidence>
<dbReference type="Proteomes" id="UP000581425">
    <property type="component" value="Unassembled WGS sequence"/>
</dbReference>
<dbReference type="AlphaFoldDB" id="A0A839B344"/>
<reference evidence="2 3" key="2">
    <citation type="submission" date="2020-10" db="EMBL/GenBank/DDBJ databases">
        <title>Analysis of Genomes of Bacterial Isolates from Lameness Outbreaks in Broilers.</title>
        <authorList>
            <person name="Rhoads D."/>
            <person name="Ekesi N.S."/>
        </authorList>
    </citation>
    <scope>NUCLEOTIDE SEQUENCE [LARGE SCALE GENOMIC DNA]</scope>
    <source>
        <strain evidence="2 3">1409</strain>
    </source>
</reference>
<proteinExistence type="predicted"/>
<name>A0A839B344_ECOLX</name>
<sequence length="375" mass="43479">MFENYPKPPKREQKNADLLAKYQKDIDKLSEIFTEDDLLHLMTQEQPDGTRKMRPSLAAIEIFAPSALLSNYINFFQYTDYLEKWCVLQREEFKVLAINIYGHNSNKQNKIPDKTLKEIDAFLKSLLNKAPNDPTHPIFTLLNILDTLVDEKTYQSNKPYIWNGKFSMHIHNKALKISHRKIITYIKSSDFTNSLPKISNLEAQDAALLFFARFCDEFYFHFLLQILDKMKNSGLIKDNCLNHPAMFQLITLAMLPHEVMQHFINEKDTAITLTSPDRFVIDETIPRNKENLTGIQKNINQILYKTYIYIALLIFPEWKPTAKEIILFLEGKSKTVKGLLDLKSTALGLPSKINDVGRLSKNEYVTRLLSLAQTK</sequence>
<dbReference type="Proteomes" id="UP000581425">
    <property type="component" value="Chromosome"/>
</dbReference>
<gene>
    <name evidence="2" type="ORF">FOI11_003430</name>
    <name evidence="1" type="ORF">FOI11_16615</name>
</gene>
<organism evidence="1 3">
    <name type="scientific">Escherichia coli</name>
    <dbReference type="NCBI Taxonomy" id="562"/>
    <lineage>
        <taxon>Bacteria</taxon>
        <taxon>Pseudomonadati</taxon>
        <taxon>Pseudomonadota</taxon>
        <taxon>Gammaproteobacteria</taxon>
        <taxon>Enterobacterales</taxon>
        <taxon>Enterobacteriaceae</taxon>
        <taxon>Escherichia</taxon>
    </lineage>
</organism>
<dbReference type="EMBL" id="CP063369">
    <property type="protein sequence ID" value="QOY31856.1"/>
    <property type="molecule type" value="Genomic_DNA"/>
</dbReference>
<dbReference type="RefSeq" id="WP_089529615.1">
    <property type="nucleotide sequence ID" value="NZ_CP063369.1"/>
</dbReference>
<accession>A0A839B344</accession>
<evidence type="ECO:0000313" key="3">
    <source>
        <dbReference type="Proteomes" id="UP000581425"/>
    </source>
</evidence>
<reference evidence="1 3" key="1">
    <citation type="submission" date="2020-07" db="EMBL/GenBank/DDBJ databases">
        <title>Analysis of Genomes of Bacterial Isolates from Lameness Outbreaks in Broilers.</title>
        <authorList>
            <person name="Ekesi N.S."/>
            <person name="Alrubaye A."/>
            <person name="Rhoads D."/>
        </authorList>
    </citation>
    <scope>NUCLEOTIDE SEQUENCE [LARGE SCALE GENOMIC DNA]</scope>
    <source>
        <strain evidence="1 3">1409</strain>
    </source>
</reference>
<evidence type="ECO:0000313" key="1">
    <source>
        <dbReference type="EMBL" id="MBA6241586.1"/>
    </source>
</evidence>
<dbReference type="EMBL" id="JACGTG010000001">
    <property type="protein sequence ID" value="MBA6241586.1"/>
    <property type="molecule type" value="Genomic_DNA"/>
</dbReference>